<reference evidence="1 2" key="1">
    <citation type="submission" date="2019-07" db="EMBL/GenBank/DDBJ databases">
        <title>Genome sequencing of lignin-degrading bacterial isolates.</title>
        <authorList>
            <person name="Gladden J."/>
        </authorList>
    </citation>
    <scope>NUCLEOTIDE SEQUENCE [LARGE SCALE GENOMIC DNA]</scope>
    <source>
        <strain evidence="1 2">J11</strain>
    </source>
</reference>
<dbReference type="SUPFAM" id="SSF54637">
    <property type="entry name" value="Thioesterase/thiol ester dehydrase-isomerase"/>
    <property type="match status" value="1"/>
</dbReference>
<dbReference type="EMBL" id="VLJN01000015">
    <property type="protein sequence ID" value="TWG85977.1"/>
    <property type="molecule type" value="Genomic_DNA"/>
</dbReference>
<evidence type="ECO:0000313" key="2">
    <source>
        <dbReference type="Proteomes" id="UP000318141"/>
    </source>
</evidence>
<dbReference type="Gene3D" id="3.10.129.10">
    <property type="entry name" value="Hotdog Thioesterase"/>
    <property type="match status" value="1"/>
</dbReference>
<dbReference type="Pfam" id="PF22817">
    <property type="entry name" value="ApeP-like"/>
    <property type="match status" value="1"/>
</dbReference>
<organism evidence="1 2">
    <name type="scientific">Cupriavidus gilardii J11</name>
    <dbReference type="NCBI Taxonomy" id="936133"/>
    <lineage>
        <taxon>Bacteria</taxon>
        <taxon>Pseudomonadati</taxon>
        <taxon>Pseudomonadota</taxon>
        <taxon>Betaproteobacteria</taxon>
        <taxon>Burkholderiales</taxon>
        <taxon>Burkholderiaceae</taxon>
        <taxon>Cupriavidus</taxon>
    </lineage>
</organism>
<dbReference type="Proteomes" id="UP000318141">
    <property type="component" value="Unassembled WGS sequence"/>
</dbReference>
<evidence type="ECO:0000313" key="1">
    <source>
        <dbReference type="EMBL" id="TWG85977.1"/>
    </source>
</evidence>
<name>A0A562BL51_9BURK</name>
<dbReference type="AlphaFoldDB" id="A0A562BL51"/>
<accession>A0A562BL51</accession>
<comment type="caution">
    <text evidence="1">The sequence shown here is derived from an EMBL/GenBank/DDBJ whole genome shotgun (WGS) entry which is preliminary data.</text>
</comment>
<keyword evidence="2" id="KW-1185">Reference proteome</keyword>
<dbReference type="InterPro" id="IPR016776">
    <property type="entry name" value="ApeP-like_dehydratase"/>
</dbReference>
<gene>
    <name evidence="1" type="ORF">L602_002200000320</name>
</gene>
<protein>
    <submittedName>
        <fullName evidence="1">Putative hotdog family 3-hydroxylacyl-ACP dehydratase</fullName>
    </submittedName>
</protein>
<proteinExistence type="predicted"/>
<dbReference type="InterPro" id="IPR029069">
    <property type="entry name" value="HotDog_dom_sf"/>
</dbReference>
<sequence>MPPLDREWIVAHLPHQGAMCLLDAVVAWDAGTIRCTAGGLDALNHPLREAGRVPALAAIEYAAQAMALHGALLQYGAARPGIASRPRVGYLASVRKVELHADRLDTLPAPLTVDAERLSGDGTQVLYNFAVRAGERVVLTGRAAVVLDAGKRDEPAGTPR</sequence>